<protein>
    <recommendedName>
        <fullName evidence="4">Integral membrane protein</fullName>
    </recommendedName>
</protein>
<feature type="transmembrane region" description="Helical" evidence="1">
    <location>
        <begin position="154"/>
        <end position="176"/>
    </location>
</feature>
<evidence type="ECO:0000313" key="2">
    <source>
        <dbReference type="EMBL" id="UPT22777.1"/>
    </source>
</evidence>
<gene>
    <name evidence="2" type="ORF">FOF52_18990</name>
</gene>
<sequence length="277" mass="29910">MSDWFAVHIVATGRLPLFSFFVAFVAGFLLIRCSVRMIRAQVRWWPGNVTPGGLHIHHVVFGVAFMLVGGVSGLLITDRDGAALAVSAALFGFGSALVLDEFALILHLRDVYWTEQGRTSVDAVFVAIALSGLLLTGLRPVGWSEFWGAAPGAAFAQAGMAALIVVNFAGAAVSLLKGKIWSGIIGVFIPVISIVAAVRLAVPGSPWARWRYPEGSAKLAAAVRRDQRLRRPLIRAKIRFQELIAGRHDLVLETAPVLDRVLPALPDRRDQPVGHLD</sequence>
<keyword evidence="1" id="KW-0472">Membrane</keyword>
<accession>A0ABY4L557</accession>
<keyword evidence="3" id="KW-1185">Reference proteome</keyword>
<reference evidence="2 3" key="1">
    <citation type="submission" date="2020-04" db="EMBL/GenBank/DDBJ databases">
        <title>Thermobifida alba genome sequencing and assembly.</title>
        <authorList>
            <person name="Luzics S."/>
            <person name="Horvath B."/>
            <person name="Nagy I."/>
            <person name="Toth A."/>
            <person name="Nagy I."/>
            <person name="Kukolya J."/>
        </authorList>
    </citation>
    <scope>NUCLEOTIDE SEQUENCE [LARGE SCALE GENOMIC DNA]</scope>
    <source>
        <strain evidence="2 3">DSM 43795</strain>
    </source>
</reference>
<proteinExistence type="predicted"/>
<feature type="transmembrane region" description="Helical" evidence="1">
    <location>
        <begin position="56"/>
        <end position="76"/>
    </location>
</feature>
<feature type="transmembrane region" description="Helical" evidence="1">
    <location>
        <begin position="120"/>
        <end position="142"/>
    </location>
</feature>
<feature type="transmembrane region" description="Helical" evidence="1">
    <location>
        <begin position="82"/>
        <end position="108"/>
    </location>
</feature>
<keyword evidence="1" id="KW-0812">Transmembrane</keyword>
<dbReference type="Proteomes" id="UP000832041">
    <property type="component" value="Chromosome"/>
</dbReference>
<feature type="transmembrane region" description="Helical" evidence="1">
    <location>
        <begin position="183"/>
        <end position="202"/>
    </location>
</feature>
<keyword evidence="1" id="KW-1133">Transmembrane helix</keyword>
<evidence type="ECO:0000313" key="3">
    <source>
        <dbReference type="Proteomes" id="UP000832041"/>
    </source>
</evidence>
<dbReference type="RefSeq" id="WP_248591287.1">
    <property type="nucleotide sequence ID" value="NZ_BAABEB010000011.1"/>
</dbReference>
<organism evidence="2 3">
    <name type="scientific">Thermobifida alba</name>
    <name type="common">Thermomonospora alba</name>
    <dbReference type="NCBI Taxonomy" id="53522"/>
    <lineage>
        <taxon>Bacteria</taxon>
        <taxon>Bacillati</taxon>
        <taxon>Actinomycetota</taxon>
        <taxon>Actinomycetes</taxon>
        <taxon>Streptosporangiales</taxon>
        <taxon>Nocardiopsidaceae</taxon>
        <taxon>Thermobifida</taxon>
    </lineage>
</organism>
<evidence type="ECO:0008006" key="4">
    <source>
        <dbReference type="Google" id="ProtNLM"/>
    </source>
</evidence>
<evidence type="ECO:0000256" key="1">
    <source>
        <dbReference type="SAM" id="Phobius"/>
    </source>
</evidence>
<dbReference type="EMBL" id="CP051627">
    <property type="protein sequence ID" value="UPT22777.1"/>
    <property type="molecule type" value="Genomic_DNA"/>
</dbReference>
<name>A0ABY4L557_THEAE</name>
<feature type="transmembrane region" description="Helical" evidence="1">
    <location>
        <begin position="15"/>
        <end position="35"/>
    </location>
</feature>